<organism evidence="1 2">
    <name type="scientific">Cannabis sativa</name>
    <name type="common">Hemp</name>
    <name type="synonym">Marijuana</name>
    <dbReference type="NCBI Taxonomy" id="3483"/>
    <lineage>
        <taxon>Eukaryota</taxon>
        <taxon>Viridiplantae</taxon>
        <taxon>Streptophyta</taxon>
        <taxon>Embryophyta</taxon>
        <taxon>Tracheophyta</taxon>
        <taxon>Spermatophyta</taxon>
        <taxon>Magnoliopsida</taxon>
        <taxon>eudicotyledons</taxon>
        <taxon>Gunneridae</taxon>
        <taxon>Pentapetalae</taxon>
        <taxon>rosids</taxon>
        <taxon>fabids</taxon>
        <taxon>Rosales</taxon>
        <taxon>Cannabaceae</taxon>
        <taxon>Cannabis</taxon>
    </lineage>
</organism>
<proteinExistence type="predicted"/>
<dbReference type="AlphaFoldDB" id="A0A803NWG4"/>
<dbReference type="Proteomes" id="UP000596661">
    <property type="component" value="Chromosome 2"/>
</dbReference>
<reference evidence="1" key="1">
    <citation type="submission" date="2018-11" db="EMBL/GenBank/DDBJ databases">
        <authorList>
            <person name="Grassa J C."/>
        </authorList>
    </citation>
    <scope>NUCLEOTIDE SEQUENCE [LARGE SCALE GENOMIC DNA]</scope>
</reference>
<sequence length="119" mass="13501">MFFANDIYVFCQATRGAIDSILTLLQLFENAFGQKKIANYYEEYYKSKGVNFVKGTVLSSFEIDTRWEVRQLASRVCRGKEAIANEGKAAQTLRWLPTLILSLKLRLDEACGSEDFEAG</sequence>
<dbReference type="Gramene" id="evm.model.02.2123">
    <property type="protein sequence ID" value="cds.evm.model.02.2123"/>
    <property type="gene ID" value="evm.TU.02.2123"/>
</dbReference>
<protein>
    <submittedName>
        <fullName evidence="1">Uncharacterized protein</fullName>
    </submittedName>
</protein>
<accession>A0A803NWG4</accession>
<keyword evidence="2" id="KW-1185">Reference proteome</keyword>
<evidence type="ECO:0000313" key="2">
    <source>
        <dbReference type="Proteomes" id="UP000596661"/>
    </source>
</evidence>
<dbReference type="EnsemblPlants" id="evm.model.02.2123">
    <property type="protein sequence ID" value="cds.evm.model.02.2123"/>
    <property type="gene ID" value="evm.TU.02.2123"/>
</dbReference>
<dbReference type="EMBL" id="UZAU01000234">
    <property type="status" value="NOT_ANNOTATED_CDS"/>
    <property type="molecule type" value="Genomic_DNA"/>
</dbReference>
<name>A0A803NWG4_CANSA</name>
<evidence type="ECO:0000313" key="1">
    <source>
        <dbReference type="EnsemblPlants" id="cds.evm.model.02.2123"/>
    </source>
</evidence>
<reference evidence="1" key="2">
    <citation type="submission" date="2021-03" db="UniProtKB">
        <authorList>
            <consortium name="EnsemblPlants"/>
        </authorList>
    </citation>
    <scope>IDENTIFICATION</scope>
</reference>